<dbReference type="Proteomes" id="UP000326061">
    <property type="component" value="Chromosome"/>
</dbReference>
<organism evidence="2 3">
    <name type="scientific">Sulfurimonas xiamenensis</name>
    <dbReference type="NCBI Taxonomy" id="2590021"/>
    <lineage>
        <taxon>Bacteria</taxon>
        <taxon>Pseudomonadati</taxon>
        <taxon>Campylobacterota</taxon>
        <taxon>Epsilonproteobacteria</taxon>
        <taxon>Campylobacterales</taxon>
        <taxon>Sulfurimonadaceae</taxon>
        <taxon>Sulfurimonas</taxon>
    </lineage>
</organism>
<evidence type="ECO:0008006" key="4">
    <source>
        <dbReference type="Google" id="ProtNLM"/>
    </source>
</evidence>
<evidence type="ECO:0000313" key="3">
    <source>
        <dbReference type="Proteomes" id="UP000326061"/>
    </source>
</evidence>
<dbReference type="Gene3D" id="2.40.160.20">
    <property type="match status" value="1"/>
</dbReference>
<name>A0AAJ4A4Q9_9BACT</name>
<dbReference type="EMBL" id="CP041166">
    <property type="protein sequence ID" value="QFR43874.1"/>
    <property type="molecule type" value="Genomic_DNA"/>
</dbReference>
<dbReference type="KEGG" id="suln:FJR47_08085"/>
<keyword evidence="3" id="KW-1185">Reference proteome</keyword>
<feature type="signal peptide" evidence="1">
    <location>
        <begin position="1"/>
        <end position="17"/>
    </location>
</feature>
<gene>
    <name evidence="2" type="ORF">FJR47_08085</name>
</gene>
<dbReference type="InterPro" id="IPR011250">
    <property type="entry name" value="OMP/PagP_B-barrel"/>
</dbReference>
<dbReference type="RefSeq" id="WP_152299935.1">
    <property type="nucleotide sequence ID" value="NZ_CP041166.1"/>
</dbReference>
<sequence>MKRVAFCLLIVTALASAENKDYFSFNAGNTELRMESSTEKTRVDDTQYSFTLGHYYDNSRVSARYTYVDSGDDNFDSNHQLSLAYDFILPIIEDTFSLYAGPVAGYSRIKGDGINLSGFHYGGQAGAIVGVVENIEVEAGYRFLMERGNNHGIDAEYSKTWYAGINILF</sequence>
<protein>
    <recommendedName>
        <fullName evidence="4">Outer membrane protein beta-barrel domain-containing protein</fullName>
    </recommendedName>
</protein>
<evidence type="ECO:0000256" key="1">
    <source>
        <dbReference type="SAM" id="SignalP"/>
    </source>
</evidence>
<evidence type="ECO:0000313" key="2">
    <source>
        <dbReference type="EMBL" id="QFR43874.1"/>
    </source>
</evidence>
<keyword evidence="1" id="KW-0732">Signal</keyword>
<accession>A0AAJ4A4Q9</accession>
<feature type="chain" id="PRO_5042584927" description="Outer membrane protein beta-barrel domain-containing protein" evidence="1">
    <location>
        <begin position="18"/>
        <end position="169"/>
    </location>
</feature>
<proteinExistence type="predicted"/>
<dbReference type="SUPFAM" id="SSF56925">
    <property type="entry name" value="OMPA-like"/>
    <property type="match status" value="1"/>
</dbReference>
<reference evidence="3" key="1">
    <citation type="submission" date="2019-06" db="EMBL/GenBank/DDBJ databases">
        <title>Sulfurimonas gotlandica sp. nov., a chemoautotrophic and psychrotolerant epsilonproteobacterium isolated from a pelagic redoxcline, and an emended description of the genus Sulfurimonas.</title>
        <authorList>
            <person name="Wang S."/>
            <person name="Jiang L."/>
            <person name="Shao Z."/>
        </authorList>
    </citation>
    <scope>NUCLEOTIDE SEQUENCE [LARGE SCALE GENOMIC DNA]</scope>
    <source>
        <strain evidence="3">1-1N</strain>
    </source>
</reference>
<dbReference type="AlphaFoldDB" id="A0AAJ4A4Q9"/>